<reference evidence="5" key="1">
    <citation type="journal article" date="2020" name="Genome Biol.">
        <title>Gamete binning: chromosome-level and haplotype-resolved genome assembly enabled by high-throughput single-cell sequencing of gamete genomes.</title>
        <authorList>
            <person name="Campoy J.A."/>
            <person name="Sun H."/>
            <person name="Goel M."/>
            <person name="Jiao W.-B."/>
            <person name="Folz-Donahue K."/>
            <person name="Wang N."/>
            <person name="Rubio M."/>
            <person name="Liu C."/>
            <person name="Kukat C."/>
            <person name="Ruiz D."/>
            <person name="Huettel B."/>
            <person name="Schneeberger K."/>
        </authorList>
    </citation>
    <scope>NUCLEOTIDE SEQUENCE [LARGE SCALE GENOMIC DNA]</scope>
    <source>
        <strain evidence="5">cv. Rojo Pasion</strain>
    </source>
</reference>
<proteinExistence type="predicted"/>
<protein>
    <submittedName>
        <fullName evidence="3">Uncharacterized protein</fullName>
    </submittedName>
</protein>
<evidence type="ECO:0000313" key="5">
    <source>
        <dbReference type="Proteomes" id="UP000507245"/>
    </source>
</evidence>
<dbReference type="Proteomes" id="UP000507245">
    <property type="component" value="Unassembled WGS sequence"/>
</dbReference>
<evidence type="ECO:0000256" key="1">
    <source>
        <dbReference type="SAM" id="MobiDB-lite"/>
    </source>
</evidence>
<organism evidence="3 5">
    <name type="scientific">Prunus armeniaca</name>
    <name type="common">Apricot</name>
    <name type="synonym">Armeniaca vulgaris</name>
    <dbReference type="NCBI Taxonomy" id="36596"/>
    <lineage>
        <taxon>Eukaryota</taxon>
        <taxon>Viridiplantae</taxon>
        <taxon>Streptophyta</taxon>
        <taxon>Embryophyta</taxon>
        <taxon>Tracheophyta</taxon>
        <taxon>Spermatophyta</taxon>
        <taxon>Magnoliopsida</taxon>
        <taxon>eudicotyledons</taxon>
        <taxon>Gunneridae</taxon>
        <taxon>Pentapetalae</taxon>
        <taxon>rosids</taxon>
        <taxon>fabids</taxon>
        <taxon>Rosales</taxon>
        <taxon>Rosaceae</taxon>
        <taxon>Amygdaloideae</taxon>
        <taxon>Amygdaleae</taxon>
        <taxon>Prunus</taxon>
    </lineage>
</organism>
<sequence>MARCTVNMPEHEFAKLAQGGLLLNLRKKFEGIEFRDIYDLLFRVDRYEALLKEEQQKGRSASPPTFYKNSAKPSGPRTMAVHAVDVEDIESGERDQEISLKEEEELTGALSKAFKDQRPTTAQISKLSGTSQKTSSIGRLEMCSTKLSPWSKWNGPKKLRWPKKF</sequence>
<accession>A0A6J5Y355</accession>
<evidence type="ECO:0000313" key="4">
    <source>
        <dbReference type="Proteomes" id="UP000507222"/>
    </source>
</evidence>
<dbReference type="Proteomes" id="UP000507222">
    <property type="component" value="Unassembled WGS sequence"/>
</dbReference>
<gene>
    <name evidence="2" type="ORF">CURHAP_LOCUS50125</name>
    <name evidence="3" type="ORF">ORAREDHAP_LOCUS49426</name>
</gene>
<dbReference type="EMBL" id="CAEKDK010000008">
    <property type="protein sequence ID" value="CAB4290213.1"/>
    <property type="molecule type" value="Genomic_DNA"/>
</dbReference>
<keyword evidence="5" id="KW-1185">Reference proteome</keyword>
<reference evidence="3 4" key="2">
    <citation type="submission" date="2020-05" db="EMBL/GenBank/DDBJ databases">
        <authorList>
            <person name="Campoy J."/>
            <person name="Schneeberger K."/>
            <person name="Spophaly S."/>
        </authorList>
    </citation>
    <scope>NUCLEOTIDE SEQUENCE [LARGE SCALE GENOMIC DNA]</scope>
    <source>
        <strain evidence="3">PruArmRojPasFocal</strain>
    </source>
</reference>
<dbReference type="AlphaFoldDB" id="A0A6J5Y355"/>
<feature type="compositionally biased region" description="Polar residues" evidence="1">
    <location>
        <begin position="58"/>
        <end position="72"/>
    </location>
</feature>
<dbReference type="OrthoDB" id="1165525at2759"/>
<feature type="region of interest" description="Disordered" evidence="1">
    <location>
        <begin position="54"/>
        <end position="77"/>
    </location>
</feature>
<evidence type="ECO:0000313" key="3">
    <source>
        <dbReference type="EMBL" id="CAB4320556.1"/>
    </source>
</evidence>
<name>A0A6J5Y355_PRUAR</name>
<dbReference type="EMBL" id="CAEKKB010000008">
    <property type="protein sequence ID" value="CAB4320556.1"/>
    <property type="molecule type" value="Genomic_DNA"/>
</dbReference>
<evidence type="ECO:0000313" key="2">
    <source>
        <dbReference type="EMBL" id="CAB4290213.1"/>
    </source>
</evidence>